<dbReference type="AlphaFoldDB" id="A0A512MAG2"/>
<protein>
    <submittedName>
        <fullName evidence="1">Uncharacterized protein</fullName>
    </submittedName>
</protein>
<dbReference type="Proteomes" id="UP000321577">
    <property type="component" value="Unassembled WGS sequence"/>
</dbReference>
<evidence type="ECO:0000313" key="1">
    <source>
        <dbReference type="EMBL" id="GEP43718.1"/>
    </source>
</evidence>
<dbReference type="InterPro" id="IPR012672">
    <property type="entry name" value="T3SS_YscX"/>
</dbReference>
<dbReference type="Pfam" id="PF09474">
    <property type="entry name" value="Type_III_YscX"/>
    <property type="match status" value="1"/>
</dbReference>
<evidence type="ECO:0000313" key="2">
    <source>
        <dbReference type="Proteomes" id="UP000321577"/>
    </source>
</evidence>
<dbReference type="EMBL" id="BKAG01000020">
    <property type="protein sequence ID" value="GEP43718.1"/>
    <property type="molecule type" value="Genomic_DNA"/>
</dbReference>
<organism evidence="1 2">
    <name type="scientific">Brevifollis gellanilyticus</name>
    <dbReference type="NCBI Taxonomy" id="748831"/>
    <lineage>
        <taxon>Bacteria</taxon>
        <taxon>Pseudomonadati</taxon>
        <taxon>Verrucomicrobiota</taxon>
        <taxon>Verrucomicrobiia</taxon>
        <taxon>Verrucomicrobiales</taxon>
        <taxon>Verrucomicrobiaceae</taxon>
    </lineage>
</organism>
<gene>
    <name evidence="1" type="ORF">BGE01nite_30090</name>
</gene>
<proteinExistence type="predicted"/>
<accession>A0A512MAG2</accession>
<comment type="caution">
    <text evidence="1">The sequence shown here is derived from an EMBL/GenBank/DDBJ whole genome shotgun (WGS) entry which is preliminary data.</text>
</comment>
<keyword evidence="2" id="KW-1185">Reference proteome</keyword>
<dbReference type="RefSeq" id="WP_146851291.1">
    <property type="nucleotide sequence ID" value="NZ_BKAG01000020.1"/>
</dbReference>
<name>A0A512MAG2_9BACT</name>
<dbReference type="OrthoDB" id="192741at2"/>
<reference evidence="1 2" key="1">
    <citation type="submission" date="2019-07" db="EMBL/GenBank/DDBJ databases">
        <title>Whole genome shotgun sequence of Brevifollis gellanilyticus NBRC 108608.</title>
        <authorList>
            <person name="Hosoyama A."/>
            <person name="Uohara A."/>
            <person name="Ohji S."/>
            <person name="Ichikawa N."/>
        </authorList>
    </citation>
    <scope>NUCLEOTIDE SEQUENCE [LARGE SCALE GENOMIC DNA]</scope>
    <source>
        <strain evidence="1 2">NBRC 108608</strain>
    </source>
</reference>
<sequence>MMQLLPEAFQPRIGLASIELADESPHALLPDDSHLQPINAAVERQLEVMLQAETFEKVMLDALRPKVQDQSVLHPSVFHPMREEVAVKLREEIHTQHDISVVQELRAAMALLDHLGAVHDLGEQYRYALLRG</sequence>